<dbReference type="RefSeq" id="WP_093752999.1">
    <property type="nucleotide sequence ID" value="NZ_BSYN01000003.1"/>
</dbReference>
<keyword evidence="3 4" id="KW-0732">Signal</keyword>
<dbReference type="Gene3D" id="3.40.190.10">
    <property type="entry name" value="Periplasmic binding protein-like II"/>
    <property type="match status" value="2"/>
</dbReference>
<dbReference type="PANTHER" id="PTHR30024:SF47">
    <property type="entry name" value="TAURINE-BINDING PERIPLASMIC PROTEIN"/>
    <property type="match status" value="1"/>
</dbReference>
<comment type="subcellular location">
    <subcellularLocation>
        <location evidence="1">Periplasm</location>
    </subcellularLocation>
</comment>
<evidence type="ECO:0000313" key="6">
    <source>
        <dbReference type="EMBL" id="SDX16745.1"/>
    </source>
</evidence>
<dbReference type="EMBL" id="FNNG01000007">
    <property type="protein sequence ID" value="SDX16745.1"/>
    <property type="molecule type" value="Genomic_DNA"/>
</dbReference>
<reference evidence="6 7" key="1">
    <citation type="submission" date="2016-10" db="EMBL/GenBank/DDBJ databases">
        <authorList>
            <person name="de Groot N.N."/>
        </authorList>
    </citation>
    <scope>NUCLEOTIDE SEQUENCE [LARGE SCALE GENOMIC DNA]</scope>
    <source>
        <strain evidence="6 7">DSM 23310</strain>
    </source>
</reference>
<name>A0A1H2ZHA0_9FIRM</name>
<dbReference type="PANTHER" id="PTHR30024">
    <property type="entry name" value="ALIPHATIC SULFONATES-BINDING PROTEIN-RELATED"/>
    <property type="match status" value="1"/>
</dbReference>
<evidence type="ECO:0000256" key="1">
    <source>
        <dbReference type="ARBA" id="ARBA00004418"/>
    </source>
</evidence>
<dbReference type="AlphaFoldDB" id="A0A1H2ZHA0"/>
<accession>A0A1H2ZHA0</accession>
<evidence type="ECO:0000256" key="4">
    <source>
        <dbReference type="SAM" id="SignalP"/>
    </source>
</evidence>
<keyword evidence="7" id="KW-1185">Reference proteome</keyword>
<evidence type="ECO:0000259" key="5">
    <source>
        <dbReference type="Pfam" id="PF09084"/>
    </source>
</evidence>
<feature type="chain" id="PRO_5011490425" evidence="4">
    <location>
        <begin position="21"/>
        <end position="357"/>
    </location>
</feature>
<protein>
    <submittedName>
        <fullName evidence="6">NitT/TauT family transport system substrate-binding protein</fullName>
    </submittedName>
</protein>
<sequence length="357" mass="39665">MKKIITLVICIMYLSSVLTACSNNVLKDNSNITSSELINELDKPEKTEEELWKEEPMYGKTIKIGYNGGFCTSAPGIAKVLGYFEEEGINVEITSVNQAIDATGTNQVQVTTGHIAALLVPTINGVNMIFTSGAHTGCKSLYVLTDGNINSTKDLIGKTIGVPDGIGSSDHNIGLRFLNHDNIDINEVKFKPVESSAVILAMESGEIQGAILSDQFAEKFIKEGKIKYIRSLTYDADFQTEACCVHALNGDFVKENPITAKKVTRAIKRAARWMEKNKKEATELLFENNWVSGEFDLVYKLMDACYFGIEDELTEATLINIINDYKKFNIINSNEDTQELLNRVWHPILGEEDNEIK</sequence>
<evidence type="ECO:0000313" key="7">
    <source>
        <dbReference type="Proteomes" id="UP000198828"/>
    </source>
</evidence>
<organism evidence="6 7">
    <name type="scientific">Tepidimicrobium xylanilyticum</name>
    <dbReference type="NCBI Taxonomy" id="1123352"/>
    <lineage>
        <taxon>Bacteria</taxon>
        <taxon>Bacillati</taxon>
        <taxon>Bacillota</taxon>
        <taxon>Tissierellia</taxon>
        <taxon>Tissierellales</taxon>
        <taxon>Tepidimicrobiaceae</taxon>
        <taxon>Tepidimicrobium</taxon>
    </lineage>
</organism>
<comment type="similarity">
    <text evidence="2">Belongs to the bacterial solute-binding protein SsuA/TauA family.</text>
</comment>
<dbReference type="GO" id="GO:0042597">
    <property type="term" value="C:periplasmic space"/>
    <property type="evidence" value="ECO:0007669"/>
    <property type="project" value="UniProtKB-SubCell"/>
</dbReference>
<dbReference type="SUPFAM" id="SSF53850">
    <property type="entry name" value="Periplasmic binding protein-like II"/>
    <property type="match status" value="1"/>
</dbReference>
<dbReference type="PROSITE" id="PS51257">
    <property type="entry name" value="PROKAR_LIPOPROTEIN"/>
    <property type="match status" value="1"/>
</dbReference>
<proteinExistence type="inferred from homology"/>
<dbReference type="OrthoDB" id="9802202at2"/>
<gene>
    <name evidence="6" type="ORF">SAMN05660923_01839</name>
</gene>
<feature type="signal peptide" evidence="4">
    <location>
        <begin position="1"/>
        <end position="20"/>
    </location>
</feature>
<dbReference type="Pfam" id="PF09084">
    <property type="entry name" value="NMT1"/>
    <property type="match status" value="1"/>
</dbReference>
<dbReference type="InterPro" id="IPR015168">
    <property type="entry name" value="SsuA/THI5"/>
</dbReference>
<dbReference type="Proteomes" id="UP000198828">
    <property type="component" value="Unassembled WGS sequence"/>
</dbReference>
<evidence type="ECO:0000256" key="3">
    <source>
        <dbReference type="ARBA" id="ARBA00022729"/>
    </source>
</evidence>
<evidence type="ECO:0000256" key="2">
    <source>
        <dbReference type="ARBA" id="ARBA00010742"/>
    </source>
</evidence>
<feature type="domain" description="SsuA/THI5-like" evidence="5">
    <location>
        <begin position="77"/>
        <end position="281"/>
    </location>
</feature>